<dbReference type="EMBL" id="JAUIZM010000003">
    <property type="protein sequence ID" value="KAK1395486.1"/>
    <property type="molecule type" value="Genomic_DNA"/>
</dbReference>
<keyword evidence="2" id="KW-1185">Reference proteome</keyword>
<sequence length="130" mass="14303">MLLKNAISIRVFLSGRLGSRTPHLYNLTAISTTFYHSNTLHYRLGAWSTSSYLARFGRLGSLVNPLVRVTQGIDGTASLHVTGQKRFNSVKAEAIPAMHQVTLVDQVGQGHMLNVVMYITMLTGLCQNQA</sequence>
<evidence type="ECO:0000313" key="1">
    <source>
        <dbReference type="EMBL" id="KAK1395486.1"/>
    </source>
</evidence>
<reference evidence="1" key="1">
    <citation type="submission" date="2023-02" db="EMBL/GenBank/DDBJ databases">
        <title>Genome of toxic invasive species Heracleum sosnowskyi carries increased number of genes despite the absence of recent whole-genome duplications.</title>
        <authorList>
            <person name="Schelkunov M."/>
            <person name="Shtratnikova V."/>
            <person name="Makarenko M."/>
            <person name="Klepikova A."/>
            <person name="Omelchenko D."/>
            <person name="Novikova G."/>
            <person name="Obukhova E."/>
            <person name="Bogdanov V."/>
            <person name="Penin A."/>
            <person name="Logacheva M."/>
        </authorList>
    </citation>
    <scope>NUCLEOTIDE SEQUENCE</scope>
    <source>
        <strain evidence="1">Hsosn_3</strain>
        <tissue evidence="1">Leaf</tissue>
    </source>
</reference>
<comment type="caution">
    <text evidence="1">The sequence shown here is derived from an EMBL/GenBank/DDBJ whole genome shotgun (WGS) entry which is preliminary data.</text>
</comment>
<name>A0AAD8J3A6_9APIA</name>
<accession>A0AAD8J3A6</accession>
<dbReference type="Proteomes" id="UP001237642">
    <property type="component" value="Unassembled WGS sequence"/>
</dbReference>
<dbReference type="AlphaFoldDB" id="A0AAD8J3A6"/>
<organism evidence="1 2">
    <name type="scientific">Heracleum sosnowskyi</name>
    <dbReference type="NCBI Taxonomy" id="360622"/>
    <lineage>
        <taxon>Eukaryota</taxon>
        <taxon>Viridiplantae</taxon>
        <taxon>Streptophyta</taxon>
        <taxon>Embryophyta</taxon>
        <taxon>Tracheophyta</taxon>
        <taxon>Spermatophyta</taxon>
        <taxon>Magnoliopsida</taxon>
        <taxon>eudicotyledons</taxon>
        <taxon>Gunneridae</taxon>
        <taxon>Pentapetalae</taxon>
        <taxon>asterids</taxon>
        <taxon>campanulids</taxon>
        <taxon>Apiales</taxon>
        <taxon>Apiaceae</taxon>
        <taxon>Apioideae</taxon>
        <taxon>apioid superclade</taxon>
        <taxon>Tordylieae</taxon>
        <taxon>Tordyliinae</taxon>
        <taxon>Heracleum</taxon>
    </lineage>
</organism>
<gene>
    <name evidence="1" type="ORF">POM88_014542</name>
</gene>
<evidence type="ECO:0000313" key="2">
    <source>
        <dbReference type="Proteomes" id="UP001237642"/>
    </source>
</evidence>
<protein>
    <submittedName>
        <fullName evidence="1">Uncharacterized protein</fullName>
    </submittedName>
</protein>
<reference evidence="1" key="2">
    <citation type="submission" date="2023-05" db="EMBL/GenBank/DDBJ databases">
        <authorList>
            <person name="Schelkunov M.I."/>
        </authorList>
    </citation>
    <scope>NUCLEOTIDE SEQUENCE</scope>
    <source>
        <strain evidence="1">Hsosn_3</strain>
        <tissue evidence="1">Leaf</tissue>
    </source>
</reference>
<proteinExistence type="predicted"/>